<protein>
    <submittedName>
        <fullName evidence="1">Uncharacterized protein</fullName>
    </submittedName>
</protein>
<gene>
    <name evidence="1" type="ORF">LTSEWAN_2279</name>
</gene>
<accession>G5SB04</accession>
<reference evidence="1 2" key="1">
    <citation type="journal article" date="2011" name="BMC Genomics">
        <title>Genome sequencing reveals diversification of virulence factor content and possible host adaptation in distinct subpopulations of Salmonella enterica.</title>
        <authorList>
            <person name="den Bakker H.C."/>
            <person name="Moreno Switt A.I."/>
            <person name="Govoni G."/>
            <person name="Cummings C.A."/>
            <person name="Ranieri M.L."/>
            <person name="Degoricija L."/>
            <person name="Hoelzer K."/>
            <person name="Rodriguez-Rivera L.D."/>
            <person name="Brown S."/>
            <person name="Bolchacova E."/>
            <person name="Furtado M.R."/>
            <person name="Wiedmann M."/>
        </authorList>
    </citation>
    <scope>NUCLEOTIDE SEQUENCE [LARGE SCALE GENOMIC DNA]</scope>
    <source>
        <strain evidence="1 2">A4-580</strain>
    </source>
</reference>
<evidence type="ECO:0000313" key="2">
    <source>
        <dbReference type="Proteomes" id="UP000003536"/>
    </source>
</evidence>
<sequence>MRRVGKHAFSATFFQCFCCFAQSTAGIDHIINQHAVTASDVADDIYSSWAT</sequence>
<proteinExistence type="predicted"/>
<feature type="non-terminal residue" evidence="1">
    <location>
        <position position="51"/>
    </location>
</feature>
<dbReference type="Proteomes" id="UP000003536">
    <property type="component" value="Unassembled WGS sequence"/>
</dbReference>
<evidence type="ECO:0000313" key="1">
    <source>
        <dbReference type="EMBL" id="EHD03661.1"/>
    </source>
</evidence>
<dbReference type="EMBL" id="AFCX01000760">
    <property type="protein sequence ID" value="EHD03661.1"/>
    <property type="molecule type" value="Genomic_DNA"/>
</dbReference>
<organism evidence="1 2">
    <name type="scientific">Salmonella enterica subsp. enterica serovar Wandsworth str. A4-580</name>
    <dbReference type="NCBI Taxonomy" id="913086"/>
    <lineage>
        <taxon>Bacteria</taxon>
        <taxon>Pseudomonadati</taxon>
        <taxon>Pseudomonadota</taxon>
        <taxon>Gammaproteobacteria</taxon>
        <taxon>Enterobacterales</taxon>
        <taxon>Enterobacteriaceae</taxon>
        <taxon>Salmonella</taxon>
    </lineage>
</organism>
<dbReference type="AlphaFoldDB" id="G5SB04"/>
<name>G5SB04_SALET</name>
<comment type="caution">
    <text evidence="1">The sequence shown here is derived from an EMBL/GenBank/DDBJ whole genome shotgun (WGS) entry which is preliminary data.</text>
</comment>